<protein>
    <recommendedName>
        <fullName evidence="5">3-deoxy-manno-octulosonate cytidylyltransferase</fullName>
        <ecNumber evidence="5">2.7.7.38</ecNumber>
    </recommendedName>
    <alternativeName>
        <fullName evidence="5">CMP-2-keto-3-deoxyoctulosonic acid synthase</fullName>
        <shortName evidence="5">CKS</shortName>
        <shortName evidence="5">CMP-KDO synthase</shortName>
    </alternativeName>
</protein>
<dbReference type="NCBIfam" id="NF003952">
    <property type="entry name" value="PRK05450.1-5"/>
    <property type="match status" value="1"/>
</dbReference>
<dbReference type="FunFam" id="3.90.550.10:FF:000011">
    <property type="entry name" value="3-deoxy-manno-octulosonate cytidylyltransferase"/>
    <property type="match status" value="1"/>
</dbReference>
<proteinExistence type="inferred from homology"/>
<dbReference type="PANTHER" id="PTHR42866:SF2">
    <property type="entry name" value="3-DEOXY-MANNO-OCTULOSONATE CYTIDYLYLTRANSFERASE, MITOCHONDRIAL"/>
    <property type="match status" value="1"/>
</dbReference>
<name>A0A480APW6_9BURK</name>
<dbReference type="HAMAP" id="MF_00057">
    <property type="entry name" value="KdsB"/>
    <property type="match status" value="1"/>
</dbReference>
<dbReference type="Pfam" id="PF02348">
    <property type="entry name" value="CTP_transf_3"/>
    <property type="match status" value="1"/>
</dbReference>
<dbReference type="NCBIfam" id="TIGR00466">
    <property type="entry name" value="kdsB"/>
    <property type="match status" value="1"/>
</dbReference>
<dbReference type="GO" id="GO:0009103">
    <property type="term" value="P:lipopolysaccharide biosynthetic process"/>
    <property type="evidence" value="ECO:0007669"/>
    <property type="project" value="UniProtKB-UniRule"/>
</dbReference>
<dbReference type="Proteomes" id="UP000301751">
    <property type="component" value="Unassembled WGS sequence"/>
</dbReference>
<evidence type="ECO:0000313" key="6">
    <source>
        <dbReference type="EMBL" id="GCL62397.1"/>
    </source>
</evidence>
<gene>
    <name evidence="5 6" type="primary">kdsB</name>
    <name evidence="6" type="ORF">AQPW35_14780</name>
</gene>
<keyword evidence="7" id="KW-1185">Reference proteome</keyword>
<sequence>MGFTVLIPARLASSRLPDKPLADIAGLPMVVRVAHAAARSGASRVVVAGDAPSIVAACEAHGVAAVLTRADHPSGSDRLAEACSLLGLDGDDLVVNVQGDEPLIAPAMVDACAALLRERPDCVMATVAHAIDDVAEFTNPNVVKVVLDADARALYFSRAPIGWWRDGFAQGITTLPVDPAPLRHVGLYAYRAGFLRRFPALPVAPLETLESLEQLRVLWHGERIAVHVSAERPGPGVDTPGDLARVRALFSAR</sequence>
<dbReference type="AlphaFoldDB" id="A0A480APW6"/>
<evidence type="ECO:0000256" key="1">
    <source>
        <dbReference type="ARBA" id="ARBA00004370"/>
    </source>
</evidence>
<evidence type="ECO:0000256" key="3">
    <source>
        <dbReference type="ARBA" id="ARBA00022695"/>
    </source>
</evidence>
<evidence type="ECO:0000313" key="7">
    <source>
        <dbReference type="Proteomes" id="UP000301751"/>
    </source>
</evidence>
<comment type="catalytic activity">
    <reaction evidence="5">
        <text>3-deoxy-alpha-D-manno-oct-2-ulosonate + CTP = CMP-3-deoxy-beta-D-manno-octulosonate + diphosphate</text>
        <dbReference type="Rhea" id="RHEA:23448"/>
        <dbReference type="ChEBI" id="CHEBI:33019"/>
        <dbReference type="ChEBI" id="CHEBI:37563"/>
        <dbReference type="ChEBI" id="CHEBI:85986"/>
        <dbReference type="ChEBI" id="CHEBI:85987"/>
        <dbReference type="EC" id="2.7.7.38"/>
    </reaction>
</comment>
<comment type="function">
    <text evidence="5">Activates KDO (a required 8-carbon sugar) for incorporation into bacterial lipopolysaccharide in Gram-negative bacteria.</text>
</comment>
<dbReference type="GO" id="GO:0008690">
    <property type="term" value="F:3-deoxy-manno-octulosonate cytidylyltransferase activity"/>
    <property type="evidence" value="ECO:0007669"/>
    <property type="project" value="UniProtKB-UniRule"/>
</dbReference>
<dbReference type="PANTHER" id="PTHR42866">
    <property type="entry name" value="3-DEOXY-MANNO-OCTULOSONATE CYTIDYLYLTRANSFERASE"/>
    <property type="match status" value="1"/>
</dbReference>
<comment type="caution">
    <text evidence="6">The sequence shown here is derived from an EMBL/GenBank/DDBJ whole genome shotgun (WGS) entry which is preliminary data.</text>
</comment>
<dbReference type="RefSeq" id="WP_137732160.1">
    <property type="nucleotide sequence ID" value="NZ_BJCL01000003.1"/>
</dbReference>
<keyword evidence="5" id="KW-0963">Cytoplasm</keyword>
<evidence type="ECO:0000256" key="4">
    <source>
        <dbReference type="ARBA" id="ARBA00022985"/>
    </source>
</evidence>
<dbReference type="GO" id="GO:0016020">
    <property type="term" value="C:membrane"/>
    <property type="evidence" value="ECO:0007669"/>
    <property type="project" value="UniProtKB-SubCell"/>
</dbReference>
<dbReference type="InterPro" id="IPR004528">
    <property type="entry name" value="KdsB"/>
</dbReference>
<comment type="subcellular location">
    <subcellularLocation>
        <location evidence="5">Cytoplasm</location>
    </subcellularLocation>
    <subcellularLocation>
        <location evidence="1">Membrane</location>
    </subcellularLocation>
</comment>
<evidence type="ECO:0000256" key="2">
    <source>
        <dbReference type="ARBA" id="ARBA00022679"/>
    </source>
</evidence>
<dbReference type="SUPFAM" id="SSF53448">
    <property type="entry name" value="Nucleotide-diphospho-sugar transferases"/>
    <property type="match status" value="1"/>
</dbReference>
<keyword evidence="3 5" id="KW-0548">Nucleotidyltransferase</keyword>
<dbReference type="EC" id="2.7.7.38" evidence="5"/>
<reference evidence="7" key="1">
    <citation type="submission" date="2019-03" db="EMBL/GenBank/DDBJ databases">
        <title>Aquabacterium pictum sp.nov., the first bacteriochlorophyll a-containing freshwater bacterium in the genus Aquabacterium of the class Betaproteobacteria.</title>
        <authorList>
            <person name="Hirose S."/>
            <person name="Tank M."/>
            <person name="Hara E."/>
            <person name="Tamaki H."/>
            <person name="Takaichi S."/>
            <person name="Haruta S."/>
            <person name="Hanada S."/>
        </authorList>
    </citation>
    <scope>NUCLEOTIDE SEQUENCE [LARGE SCALE GENOMIC DNA]</scope>
    <source>
        <strain evidence="7">W35</strain>
    </source>
</reference>
<dbReference type="EMBL" id="BJCL01000003">
    <property type="protein sequence ID" value="GCL62397.1"/>
    <property type="molecule type" value="Genomic_DNA"/>
</dbReference>
<dbReference type="UniPathway" id="UPA00358">
    <property type="reaction ID" value="UER00476"/>
</dbReference>
<dbReference type="InterPro" id="IPR003329">
    <property type="entry name" value="Cytidylyl_trans"/>
</dbReference>
<keyword evidence="2 5" id="KW-0808">Transferase</keyword>
<dbReference type="InterPro" id="IPR029044">
    <property type="entry name" value="Nucleotide-diphossugar_trans"/>
</dbReference>
<dbReference type="Gene3D" id="3.90.550.10">
    <property type="entry name" value="Spore Coat Polysaccharide Biosynthesis Protein SpsA, Chain A"/>
    <property type="match status" value="1"/>
</dbReference>
<dbReference type="GO" id="GO:0005829">
    <property type="term" value="C:cytosol"/>
    <property type="evidence" value="ECO:0007669"/>
    <property type="project" value="TreeGrafter"/>
</dbReference>
<organism evidence="6 7">
    <name type="scientific">Pseudaquabacterium pictum</name>
    <dbReference type="NCBI Taxonomy" id="2315236"/>
    <lineage>
        <taxon>Bacteria</taxon>
        <taxon>Pseudomonadati</taxon>
        <taxon>Pseudomonadota</taxon>
        <taxon>Betaproteobacteria</taxon>
        <taxon>Burkholderiales</taxon>
        <taxon>Sphaerotilaceae</taxon>
        <taxon>Pseudaquabacterium</taxon>
    </lineage>
</organism>
<evidence type="ECO:0000256" key="5">
    <source>
        <dbReference type="HAMAP-Rule" id="MF_00057"/>
    </source>
</evidence>
<keyword evidence="4 5" id="KW-0448">Lipopolysaccharide biosynthesis</keyword>
<dbReference type="CDD" id="cd02517">
    <property type="entry name" value="CMP-KDO-Synthetase"/>
    <property type="match status" value="1"/>
</dbReference>
<dbReference type="NCBIfam" id="NF009905">
    <property type="entry name" value="PRK13368.1"/>
    <property type="match status" value="1"/>
</dbReference>
<dbReference type="OrthoDB" id="9815559at2"/>
<comment type="similarity">
    <text evidence="5">Belongs to the KdsB family.</text>
</comment>
<dbReference type="GO" id="GO:0033468">
    <property type="term" value="P:CMP-keto-3-deoxy-D-manno-octulosonic acid biosynthetic process"/>
    <property type="evidence" value="ECO:0007669"/>
    <property type="project" value="UniProtKB-UniRule"/>
</dbReference>
<accession>A0A480APW6</accession>
<comment type="pathway">
    <text evidence="5">Nucleotide-sugar biosynthesis; CMP-3-deoxy-D-manno-octulosonate biosynthesis; CMP-3-deoxy-D-manno-octulosonate from 3-deoxy-D-manno-octulosonate and CTP: step 1/1.</text>
</comment>